<gene>
    <name evidence="7" type="ORF">SAMN04489742_0239</name>
</gene>
<dbReference type="SUPFAM" id="SSF55681">
    <property type="entry name" value="Class II aaRS and biotin synthetases"/>
    <property type="match status" value="1"/>
</dbReference>
<keyword evidence="1 7" id="KW-0436">Ligase</keyword>
<evidence type="ECO:0000256" key="4">
    <source>
        <dbReference type="ARBA" id="ARBA00023267"/>
    </source>
</evidence>
<keyword evidence="8" id="KW-1185">Reference proteome</keyword>
<evidence type="ECO:0000313" key="8">
    <source>
        <dbReference type="Proteomes" id="UP000181917"/>
    </source>
</evidence>
<dbReference type="KEGG" id="acry:AC20117_16060"/>
<keyword evidence="4" id="KW-0092">Biotin</keyword>
<dbReference type="InterPro" id="IPR045864">
    <property type="entry name" value="aa-tRNA-synth_II/BPL/LPL"/>
</dbReference>
<dbReference type="Pfam" id="PF03099">
    <property type="entry name" value="BPL_LplA_LipB"/>
    <property type="match status" value="1"/>
</dbReference>
<protein>
    <recommendedName>
        <fullName evidence="5">biotin--[biotin carboxyl-carrier protein] ligase</fullName>
        <ecNumber evidence="5">6.3.4.15</ecNumber>
    </recommendedName>
</protein>
<dbReference type="PROSITE" id="PS51733">
    <property type="entry name" value="BPL_LPL_CATALYTIC"/>
    <property type="match status" value="1"/>
</dbReference>
<dbReference type="CDD" id="cd16442">
    <property type="entry name" value="BPL"/>
    <property type="match status" value="1"/>
</dbReference>
<dbReference type="InterPro" id="IPR008988">
    <property type="entry name" value="Transcriptional_repressor_C"/>
</dbReference>
<dbReference type="InterPro" id="IPR004408">
    <property type="entry name" value="Biotin_CoA_COase_ligase"/>
</dbReference>
<dbReference type="PANTHER" id="PTHR12835">
    <property type="entry name" value="BIOTIN PROTEIN LIGASE"/>
    <property type="match status" value="1"/>
</dbReference>
<keyword evidence="2" id="KW-0547">Nucleotide-binding</keyword>
<dbReference type="EC" id="6.3.4.15" evidence="5"/>
<name>A0A1H0ZAS2_9MICC</name>
<evidence type="ECO:0000259" key="6">
    <source>
        <dbReference type="PROSITE" id="PS51733"/>
    </source>
</evidence>
<dbReference type="InterPro" id="IPR004143">
    <property type="entry name" value="BPL_LPL_catalytic"/>
</dbReference>
<organism evidence="7 8">
    <name type="scientific">Crystallibacter crystallopoietes</name>
    <dbReference type="NCBI Taxonomy" id="37928"/>
    <lineage>
        <taxon>Bacteria</taxon>
        <taxon>Bacillati</taxon>
        <taxon>Actinomycetota</taxon>
        <taxon>Actinomycetes</taxon>
        <taxon>Micrococcales</taxon>
        <taxon>Micrococcaceae</taxon>
        <taxon>Crystallibacter</taxon>
    </lineage>
</organism>
<evidence type="ECO:0000256" key="3">
    <source>
        <dbReference type="ARBA" id="ARBA00022840"/>
    </source>
</evidence>
<dbReference type="EMBL" id="FNKH01000002">
    <property type="protein sequence ID" value="SDQ24482.1"/>
    <property type="molecule type" value="Genomic_DNA"/>
</dbReference>
<dbReference type="GO" id="GO:0004077">
    <property type="term" value="F:biotin--[biotin carboxyl-carrier protein] ligase activity"/>
    <property type="evidence" value="ECO:0007669"/>
    <property type="project" value="UniProtKB-EC"/>
</dbReference>
<dbReference type="RefSeq" id="WP_074698657.1">
    <property type="nucleotide sequence ID" value="NZ_CP018863.1"/>
</dbReference>
<dbReference type="SUPFAM" id="SSF50037">
    <property type="entry name" value="C-terminal domain of transcriptional repressors"/>
    <property type="match status" value="1"/>
</dbReference>
<evidence type="ECO:0000256" key="5">
    <source>
        <dbReference type="ARBA" id="ARBA00024227"/>
    </source>
</evidence>
<dbReference type="InterPro" id="IPR003142">
    <property type="entry name" value="BPL_C"/>
</dbReference>
<sequence>MSQSFSDVDRPALDFEGLSDALCAPLGPYRKLELVESTGSTNSDLATKAGGDKVGFSDLSVLVAEEQTQGRGRLDRQWTAPPRSSVIVSVLLRPFNHAGNPVPTQSYGWFSLLAAMSLAEALGEYAQLEAKVKWPNDVLVSGRKISGILAQMVSYPDGTPPAVVIGSGVNVTLGKEDLPVPTATSVALEKGATTDRTILLMSYLRVFAQRYRQFCNVNGDPKAQWKDGSSLLSRLQKVMVTLGQQVRAELPNGGEIIGEAFGLDSFGALKVREADGTEHVVSAGDVVHLRPYEGS</sequence>
<dbReference type="Gene3D" id="3.30.930.10">
    <property type="entry name" value="Bira Bifunctional Protein, Domain 2"/>
    <property type="match status" value="1"/>
</dbReference>
<feature type="domain" description="BPL/LPL catalytic" evidence="6">
    <location>
        <begin position="33"/>
        <end position="215"/>
    </location>
</feature>
<evidence type="ECO:0000256" key="2">
    <source>
        <dbReference type="ARBA" id="ARBA00022741"/>
    </source>
</evidence>
<dbReference type="OrthoDB" id="9807064at2"/>
<reference evidence="7 8" key="1">
    <citation type="submission" date="2016-10" db="EMBL/GenBank/DDBJ databases">
        <authorList>
            <person name="de Groot N.N."/>
        </authorList>
    </citation>
    <scope>NUCLEOTIDE SEQUENCE [LARGE SCALE GENOMIC DNA]</scope>
    <source>
        <strain evidence="7 8">DSM 20117</strain>
    </source>
</reference>
<dbReference type="NCBIfam" id="TIGR00121">
    <property type="entry name" value="birA_ligase"/>
    <property type="match status" value="1"/>
</dbReference>
<proteinExistence type="predicted"/>
<dbReference type="Proteomes" id="UP000181917">
    <property type="component" value="Unassembled WGS sequence"/>
</dbReference>
<dbReference type="AlphaFoldDB" id="A0A1H0ZAS2"/>
<dbReference type="Gene3D" id="2.30.30.100">
    <property type="match status" value="1"/>
</dbReference>
<evidence type="ECO:0000313" key="7">
    <source>
        <dbReference type="EMBL" id="SDQ24482.1"/>
    </source>
</evidence>
<dbReference type="GO" id="GO:0005524">
    <property type="term" value="F:ATP binding"/>
    <property type="evidence" value="ECO:0007669"/>
    <property type="project" value="UniProtKB-KW"/>
</dbReference>
<accession>A0A1H0ZAS2</accession>
<dbReference type="PANTHER" id="PTHR12835:SF5">
    <property type="entry name" value="BIOTIN--PROTEIN LIGASE"/>
    <property type="match status" value="1"/>
</dbReference>
<dbReference type="GO" id="GO:0005737">
    <property type="term" value="C:cytoplasm"/>
    <property type="evidence" value="ECO:0007669"/>
    <property type="project" value="TreeGrafter"/>
</dbReference>
<dbReference type="Pfam" id="PF02237">
    <property type="entry name" value="BPL_C"/>
    <property type="match status" value="1"/>
</dbReference>
<evidence type="ECO:0000256" key="1">
    <source>
        <dbReference type="ARBA" id="ARBA00022598"/>
    </source>
</evidence>
<dbReference type="STRING" id="37928.SAMN04489742_0239"/>
<keyword evidence="3" id="KW-0067">ATP-binding</keyword>